<dbReference type="GO" id="GO:0090614">
    <property type="term" value="F:5'-methylthioadenosine deaminase activity"/>
    <property type="evidence" value="ECO:0007669"/>
    <property type="project" value="UniProtKB-UniRule"/>
</dbReference>
<keyword evidence="3 5" id="KW-0378">Hydrolase</keyword>
<evidence type="ECO:0000313" key="8">
    <source>
        <dbReference type="EMBL" id="HAN29599.1"/>
    </source>
</evidence>
<comment type="function">
    <text evidence="5">Catalyzes the deamination of 5-methylthioadenosine and S-adenosyl-L-homocysteine into 5-methylthioinosine and S-inosyl-L-homocysteine, respectively. Is also able to deaminate adenosine.</text>
</comment>
<comment type="catalytic activity">
    <reaction evidence="5">
        <text>S-adenosyl-L-homocysteine + H2O + H(+) = S-inosyl-L-homocysteine + NH4(+)</text>
        <dbReference type="Rhea" id="RHEA:20716"/>
        <dbReference type="ChEBI" id="CHEBI:15377"/>
        <dbReference type="ChEBI" id="CHEBI:15378"/>
        <dbReference type="ChEBI" id="CHEBI:28938"/>
        <dbReference type="ChEBI" id="CHEBI:57856"/>
        <dbReference type="ChEBI" id="CHEBI:57985"/>
        <dbReference type="EC" id="3.5.4.28"/>
    </reaction>
</comment>
<dbReference type="InterPro" id="IPR050287">
    <property type="entry name" value="MTA/SAH_deaminase"/>
</dbReference>
<keyword evidence="6" id="KW-0732">Signal</keyword>
<dbReference type="InterPro" id="IPR006680">
    <property type="entry name" value="Amidohydro-rel"/>
</dbReference>
<dbReference type="Gene3D" id="3.20.20.140">
    <property type="entry name" value="Metal-dependent hydrolases"/>
    <property type="match status" value="1"/>
</dbReference>
<evidence type="ECO:0000259" key="7">
    <source>
        <dbReference type="Pfam" id="PF01979"/>
    </source>
</evidence>
<comment type="cofactor">
    <cofactor evidence="5">
        <name>Zn(2+)</name>
        <dbReference type="ChEBI" id="CHEBI:29105"/>
    </cofactor>
    <text evidence="5">Binds 1 zinc ion per subunit.</text>
</comment>
<feature type="signal peptide" evidence="6">
    <location>
        <begin position="1"/>
        <end position="21"/>
    </location>
</feature>
<dbReference type="PANTHER" id="PTHR43794:SF11">
    <property type="entry name" value="AMIDOHYDROLASE-RELATED DOMAIN-CONTAINING PROTEIN"/>
    <property type="match status" value="1"/>
</dbReference>
<feature type="binding site" evidence="5">
    <location>
        <position position="94"/>
    </location>
    <ligand>
        <name>Zn(2+)</name>
        <dbReference type="ChEBI" id="CHEBI:29105"/>
    </ligand>
</feature>
<evidence type="ECO:0000256" key="1">
    <source>
        <dbReference type="ARBA" id="ARBA00006745"/>
    </source>
</evidence>
<comment type="similarity">
    <text evidence="1">Belongs to the metallo-dependent hydrolases superfamily. ATZ/TRZ family.</text>
</comment>
<feature type="binding site" evidence="5">
    <location>
        <position position="242"/>
    </location>
    <ligand>
        <name>Zn(2+)</name>
        <dbReference type="ChEBI" id="CHEBI:29105"/>
    </ligand>
</feature>
<dbReference type="AlphaFoldDB" id="A0A3C1KSE9"/>
<name>A0A3C1KSE9_9GAMM</name>
<evidence type="ECO:0000256" key="5">
    <source>
        <dbReference type="HAMAP-Rule" id="MF_01281"/>
    </source>
</evidence>
<evidence type="ECO:0000256" key="6">
    <source>
        <dbReference type="SAM" id="SignalP"/>
    </source>
</evidence>
<dbReference type="Gene3D" id="2.30.40.10">
    <property type="entry name" value="Urease, subunit C, domain 1"/>
    <property type="match status" value="1"/>
</dbReference>
<gene>
    <name evidence="5" type="primary">mtaD</name>
    <name evidence="8" type="ORF">DCP75_18105</name>
</gene>
<dbReference type="FunFam" id="3.20.20.140:FF:000014">
    <property type="entry name" value="5-methylthioadenosine/S-adenosylhomocysteine deaminase"/>
    <property type="match status" value="1"/>
</dbReference>
<comment type="catalytic activity">
    <reaction evidence="5">
        <text>S-methyl-5'-thioadenosine + H2O + H(+) = S-methyl-5'-thioinosine + NH4(+)</text>
        <dbReference type="Rhea" id="RHEA:25025"/>
        <dbReference type="ChEBI" id="CHEBI:15377"/>
        <dbReference type="ChEBI" id="CHEBI:15378"/>
        <dbReference type="ChEBI" id="CHEBI:17509"/>
        <dbReference type="ChEBI" id="CHEBI:28938"/>
        <dbReference type="ChEBI" id="CHEBI:48595"/>
        <dbReference type="EC" id="3.5.4.31"/>
    </reaction>
</comment>
<dbReference type="GO" id="GO:0050270">
    <property type="term" value="F:S-adenosylhomocysteine deaminase activity"/>
    <property type="evidence" value="ECO:0007669"/>
    <property type="project" value="UniProtKB-UniRule"/>
</dbReference>
<feature type="binding site" evidence="5">
    <location>
        <position position="121"/>
    </location>
    <ligand>
        <name>substrate</name>
    </ligand>
</feature>
<evidence type="ECO:0000256" key="4">
    <source>
        <dbReference type="ARBA" id="ARBA00022833"/>
    </source>
</evidence>
<accession>A0A3C1KSE9</accession>
<feature type="binding site" evidence="5">
    <location>
        <position position="330"/>
    </location>
    <ligand>
        <name>Zn(2+)</name>
        <dbReference type="ChEBI" id="CHEBI:29105"/>
    </ligand>
</feature>
<comment type="similarity">
    <text evidence="5">Belongs to the metallo-dependent hydrolases superfamily. MTA/SAH deaminase family.</text>
</comment>
<dbReference type="Proteomes" id="UP000259273">
    <property type="component" value="Unassembled WGS sequence"/>
</dbReference>
<dbReference type="PANTHER" id="PTHR43794">
    <property type="entry name" value="AMINOHYDROLASE SSNA-RELATED"/>
    <property type="match status" value="1"/>
</dbReference>
<feature type="domain" description="Amidohydrolase-related" evidence="7">
    <location>
        <begin position="83"/>
        <end position="433"/>
    </location>
</feature>
<dbReference type="InterPro" id="IPR023512">
    <property type="entry name" value="Deaminase_MtaD/DadD"/>
</dbReference>
<sequence>MKAFLLCFLTVVLASPLAVWASSAQQADLIIYGDYVLTMDEAQPQLQDGAVVVQGDKIVDVGPRARIDAGWRAVSTISGAGRVLMPGLINGHTHSAMTLFRGMVDDLDLMTWLNQYVFPMEGRFVTPEFVRVGAQLACWEMIRGGTTTFVDMYFYPDEIAAVVERCGLRAVVGAPHIDYPSPGFSGWDDSFAAADEFVQRWQGKHPRITPAFAPHAPYTVSPEHLQATVEKAAARGAPISMHLAEAPSERDYVLEQFDTSPVQHVAGLGMFSSPLIAAHMVQLDPRDIALTASAGVGAIHNPTSNMKLGAGIAPVSAMLAAGVNVGLGTDGAASNNDLDLWEEVRMAALLHKVSSGDPTALPASQALAMATRLGAAAIHKSGEIGQLKVGMQADLIQLDVSQTHQMPLYDVQSHLVYVLGSDDVQTTIVAGEVLMQDRKVLTIDEQGLRADVTQISGRIREALQTGQEDAL</sequence>
<protein>
    <recommendedName>
        <fullName evidence="5">5-methylthioadenosine/S-adenosylhomocysteine deaminase</fullName>
        <shortName evidence="5">MTA/SAH deaminase</shortName>
        <ecNumber evidence="5">3.5.4.28</ecNumber>
        <ecNumber evidence="5">3.5.4.31</ecNumber>
    </recommendedName>
</protein>
<dbReference type="SUPFAM" id="SSF51556">
    <property type="entry name" value="Metallo-dependent hydrolases"/>
    <property type="match status" value="1"/>
</dbReference>
<organism evidence="8 9">
    <name type="scientific">Haliea salexigens</name>
    <dbReference type="NCBI Taxonomy" id="287487"/>
    <lineage>
        <taxon>Bacteria</taxon>
        <taxon>Pseudomonadati</taxon>
        <taxon>Pseudomonadota</taxon>
        <taxon>Gammaproteobacteria</taxon>
        <taxon>Cellvibrionales</taxon>
        <taxon>Halieaceae</taxon>
        <taxon>Haliea</taxon>
    </lineage>
</organism>
<dbReference type="HAMAP" id="MF_01281">
    <property type="entry name" value="MTA_SAH_deamin"/>
    <property type="match status" value="1"/>
</dbReference>
<comment type="caution">
    <text evidence="5">Lacks conserved residue(s) required for the propagation of feature annotation.</text>
</comment>
<reference evidence="8 9" key="1">
    <citation type="journal article" date="2018" name="Nat. Biotechnol.">
        <title>A standardized bacterial taxonomy based on genome phylogeny substantially revises the tree of life.</title>
        <authorList>
            <person name="Parks D.H."/>
            <person name="Chuvochina M."/>
            <person name="Waite D.W."/>
            <person name="Rinke C."/>
            <person name="Skarshewski A."/>
            <person name="Chaumeil P.A."/>
            <person name="Hugenholtz P."/>
        </authorList>
    </citation>
    <scope>NUCLEOTIDE SEQUENCE [LARGE SCALE GENOMIC DNA]</scope>
    <source>
        <strain evidence="8">UBA9158</strain>
    </source>
</reference>
<evidence type="ECO:0000256" key="3">
    <source>
        <dbReference type="ARBA" id="ARBA00022801"/>
    </source>
</evidence>
<feature type="binding site" evidence="5">
    <location>
        <position position="330"/>
    </location>
    <ligand>
        <name>substrate</name>
    </ligand>
</feature>
<feature type="binding site" evidence="5">
    <location>
        <position position="92"/>
    </location>
    <ligand>
        <name>Zn(2+)</name>
        <dbReference type="ChEBI" id="CHEBI:29105"/>
    </ligand>
</feature>
<dbReference type="EC" id="3.5.4.31" evidence="5"/>
<evidence type="ECO:0000313" key="9">
    <source>
        <dbReference type="Proteomes" id="UP000259273"/>
    </source>
</evidence>
<feature type="binding site" evidence="5">
    <location>
        <position position="215"/>
    </location>
    <ligand>
        <name>substrate</name>
    </ligand>
</feature>
<feature type="binding site" evidence="5">
    <location>
        <position position="245"/>
    </location>
    <ligand>
        <name>substrate</name>
    </ligand>
</feature>
<dbReference type="STRING" id="1121937.GCA_000423125_03154"/>
<comment type="caution">
    <text evidence="8">The sequence shown here is derived from an EMBL/GenBank/DDBJ whole genome shotgun (WGS) entry which is preliminary data.</text>
</comment>
<dbReference type="InterPro" id="IPR011059">
    <property type="entry name" value="Metal-dep_hydrolase_composite"/>
</dbReference>
<keyword evidence="2 5" id="KW-0479">Metal-binding</keyword>
<dbReference type="InterPro" id="IPR032466">
    <property type="entry name" value="Metal_Hydrolase"/>
</dbReference>
<dbReference type="EMBL" id="DMND01000242">
    <property type="protein sequence ID" value="HAN29599.1"/>
    <property type="molecule type" value="Genomic_DNA"/>
</dbReference>
<dbReference type="CDD" id="cd01298">
    <property type="entry name" value="ATZ_TRZ_like"/>
    <property type="match status" value="1"/>
</dbReference>
<dbReference type="EC" id="3.5.4.28" evidence="5"/>
<dbReference type="GO" id="GO:0046872">
    <property type="term" value="F:metal ion binding"/>
    <property type="evidence" value="ECO:0007669"/>
    <property type="project" value="UniProtKB-KW"/>
</dbReference>
<dbReference type="SUPFAM" id="SSF51338">
    <property type="entry name" value="Composite domain of metallo-dependent hydrolases"/>
    <property type="match status" value="1"/>
</dbReference>
<feature type="chain" id="PRO_5017546509" description="5-methylthioadenosine/S-adenosylhomocysteine deaminase" evidence="6">
    <location>
        <begin position="22"/>
        <end position="471"/>
    </location>
</feature>
<keyword evidence="4 5" id="KW-0862">Zinc</keyword>
<proteinExistence type="inferred from homology"/>
<evidence type="ECO:0000256" key="2">
    <source>
        <dbReference type="ARBA" id="ARBA00022723"/>
    </source>
</evidence>
<dbReference type="Pfam" id="PF01979">
    <property type="entry name" value="Amidohydro_1"/>
    <property type="match status" value="1"/>
</dbReference>